<organism evidence="4 5">
    <name type="scientific">Spirosoma flavum</name>
    <dbReference type="NCBI Taxonomy" id="2048557"/>
    <lineage>
        <taxon>Bacteria</taxon>
        <taxon>Pseudomonadati</taxon>
        <taxon>Bacteroidota</taxon>
        <taxon>Cytophagia</taxon>
        <taxon>Cytophagales</taxon>
        <taxon>Cytophagaceae</taxon>
        <taxon>Spirosoma</taxon>
    </lineage>
</organism>
<dbReference type="InterPro" id="IPR050498">
    <property type="entry name" value="Ycf3"/>
</dbReference>
<proteinExistence type="predicted"/>
<dbReference type="PANTHER" id="PTHR44858">
    <property type="entry name" value="TETRATRICOPEPTIDE REPEAT PROTEIN 6"/>
    <property type="match status" value="1"/>
</dbReference>
<evidence type="ECO:0000313" key="5">
    <source>
        <dbReference type="Proteomes" id="UP001597512"/>
    </source>
</evidence>
<keyword evidence="3" id="KW-0732">Signal</keyword>
<accession>A0ABW6AB11</accession>
<dbReference type="EMBL" id="JBHUOM010000001">
    <property type="protein sequence ID" value="MFD2932499.1"/>
    <property type="molecule type" value="Genomic_DNA"/>
</dbReference>
<sequence>MKRLFFLSLLLPIAVQAQDGERILKACASMLANNRAPQPMPFFGIRRENIRLDTMSASAQSYRHRAFTYLWQGNYEEAALWLEKTGDNYPREHGIIGEIYLSKLQDYPRALRHLDTYDALTPNFDDMISNNPISYLRGLTYRSIGNHTKAIEQFSIAIDSLSRKHGPEWVNYKHFVSRAVSYIATQQSEKAVDDLNKAAKNFTRSALIAYHRGRALLQLNRTTEARTAFEDASFFFKSLRAERTADYQEDEFNPVYEEEIDEALTHLKNQTR</sequence>
<dbReference type="Proteomes" id="UP001597512">
    <property type="component" value="Unassembled WGS sequence"/>
</dbReference>
<name>A0ABW6AB11_9BACT</name>
<dbReference type="InterPro" id="IPR011990">
    <property type="entry name" value="TPR-like_helical_dom_sf"/>
</dbReference>
<comment type="caution">
    <text evidence="4">The sequence shown here is derived from an EMBL/GenBank/DDBJ whole genome shotgun (WGS) entry which is preliminary data.</text>
</comment>
<feature type="signal peptide" evidence="3">
    <location>
        <begin position="1"/>
        <end position="17"/>
    </location>
</feature>
<protein>
    <submittedName>
        <fullName evidence="4">Tetratricopeptide repeat protein</fullName>
    </submittedName>
</protein>
<dbReference type="Gene3D" id="1.25.40.10">
    <property type="entry name" value="Tetratricopeptide repeat domain"/>
    <property type="match status" value="2"/>
</dbReference>
<dbReference type="SMART" id="SM00028">
    <property type="entry name" value="TPR"/>
    <property type="match status" value="4"/>
</dbReference>
<dbReference type="Pfam" id="PF13432">
    <property type="entry name" value="TPR_16"/>
    <property type="match status" value="1"/>
</dbReference>
<dbReference type="SUPFAM" id="SSF48452">
    <property type="entry name" value="TPR-like"/>
    <property type="match status" value="1"/>
</dbReference>
<keyword evidence="2" id="KW-0802">TPR repeat</keyword>
<keyword evidence="5" id="KW-1185">Reference proteome</keyword>
<keyword evidence="1" id="KW-0677">Repeat</keyword>
<dbReference type="InterPro" id="IPR019734">
    <property type="entry name" value="TPR_rpt"/>
</dbReference>
<dbReference type="PANTHER" id="PTHR44858:SF1">
    <property type="entry name" value="UDP-N-ACETYLGLUCOSAMINE--PEPTIDE N-ACETYLGLUCOSAMINYLTRANSFERASE SPINDLY-RELATED"/>
    <property type="match status" value="1"/>
</dbReference>
<evidence type="ECO:0000256" key="3">
    <source>
        <dbReference type="SAM" id="SignalP"/>
    </source>
</evidence>
<evidence type="ECO:0000256" key="2">
    <source>
        <dbReference type="ARBA" id="ARBA00022803"/>
    </source>
</evidence>
<dbReference type="RefSeq" id="WP_381496695.1">
    <property type="nucleotide sequence ID" value="NZ_JBHUOM010000001.1"/>
</dbReference>
<evidence type="ECO:0000256" key="1">
    <source>
        <dbReference type="ARBA" id="ARBA00022737"/>
    </source>
</evidence>
<gene>
    <name evidence="4" type="ORF">ACFS25_01830</name>
</gene>
<evidence type="ECO:0000313" key="4">
    <source>
        <dbReference type="EMBL" id="MFD2932499.1"/>
    </source>
</evidence>
<reference evidence="5" key="1">
    <citation type="journal article" date="2019" name="Int. J. Syst. Evol. Microbiol.">
        <title>The Global Catalogue of Microorganisms (GCM) 10K type strain sequencing project: providing services to taxonomists for standard genome sequencing and annotation.</title>
        <authorList>
            <consortium name="The Broad Institute Genomics Platform"/>
            <consortium name="The Broad Institute Genome Sequencing Center for Infectious Disease"/>
            <person name="Wu L."/>
            <person name="Ma J."/>
        </authorList>
    </citation>
    <scope>NUCLEOTIDE SEQUENCE [LARGE SCALE GENOMIC DNA]</scope>
    <source>
        <strain evidence="5">KCTC 52490</strain>
    </source>
</reference>
<feature type="chain" id="PRO_5046794540" evidence="3">
    <location>
        <begin position="18"/>
        <end position="272"/>
    </location>
</feature>